<dbReference type="PANTHER" id="PTHR47221:SF6">
    <property type="entry name" value="FIBRINOGEN ALPHA CHAIN"/>
    <property type="match status" value="1"/>
</dbReference>
<feature type="transmembrane region" description="Helical" evidence="8">
    <location>
        <begin position="158"/>
        <end position="179"/>
    </location>
</feature>
<keyword evidence="8" id="KW-1133">Transmembrane helix</keyword>
<name>A0A8J9YW30_BRALA</name>
<evidence type="ECO:0000259" key="9">
    <source>
        <dbReference type="SMART" id="SM00186"/>
    </source>
</evidence>
<dbReference type="SUPFAM" id="SSF56496">
    <property type="entry name" value="Fibrinogen C-terminal domain-like"/>
    <property type="match status" value="1"/>
</dbReference>
<feature type="domain" description="Fibrinogen C-terminal" evidence="9">
    <location>
        <begin position="253"/>
        <end position="366"/>
    </location>
</feature>
<evidence type="ECO:0000256" key="8">
    <source>
        <dbReference type="SAM" id="Phobius"/>
    </source>
</evidence>
<dbReference type="EMBL" id="OV696698">
    <property type="protein sequence ID" value="CAH1242874.1"/>
    <property type="molecule type" value="Genomic_DNA"/>
</dbReference>
<feature type="region of interest" description="Disordered" evidence="7">
    <location>
        <begin position="1"/>
        <end position="136"/>
    </location>
</feature>
<evidence type="ECO:0000313" key="10">
    <source>
        <dbReference type="EMBL" id="CAH1242874.1"/>
    </source>
</evidence>
<evidence type="ECO:0000256" key="6">
    <source>
        <dbReference type="ARBA" id="ARBA00023180"/>
    </source>
</evidence>
<evidence type="ECO:0000256" key="3">
    <source>
        <dbReference type="ARBA" id="ARBA00022729"/>
    </source>
</evidence>
<keyword evidence="2" id="KW-0964">Secreted</keyword>
<dbReference type="SMART" id="SM00186">
    <property type="entry name" value="FBG"/>
    <property type="match status" value="1"/>
</dbReference>
<dbReference type="InterPro" id="IPR037579">
    <property type="entry name" value="FIB_ANG-like"/>
</dbReference>
<dbReference type="Pfam" id="PF00147">
    <property type="entry name" value="Fibrinogen_C"/>
    <property type="match status" value="1"/>
</dbReference>
<dbReference type="Proteomes" id="UP000838412">
    <property type="component" value="Chromosome 13"/>
</dbReference>
<dbReference type="GO" id="GO:0005576">
    <property type="term" value="C:extracellular region"/>
    <property type="evidence" value="ECO:0007669"/>
    <property type="project" value="UniProtKB-SubCell"/>
</dbReference>
<keyword evidence="3" id="KW-0732">Signal</keyword>
<keyword evidence="4" id="KW-0175">Coiled coil</keyword>
<gene>
    <name evidence="10" type="primary">ANGPT2</name>
    <name evidence="10" type="ORF">BLAG_LOCUS6069</name>
</gene>
<keyword evidence="5" id="KW-1015">Disulfide bond</keyword>
<keyword evidence="8" id="KW-0812">Transmembrane</keyword>
<evidence type="ECO:0000313" key="11">
    <source>
        <dbReference type="Proteomes" id="UP000838412"/>
    </source>
</evidence>
<dbReference type="InterPro" id="IPR014716">
    <property type="entry name" value="Fibrinogen_a/b/g_C_1"/>
</dbReference>
<dbReference type="AlphaFoldDB" id="A0A8J9YW30"/>
<keyword evidence="8" id="KW-0472">Membrane</keyword>
<dbReference type="Gene3D" id="3.90.215.10">
    <property type="entry name" value="Gamma Fibrinogen, chain A, domain 1"/>
    <property type="match status" value="1"/>
</dbReference>
<reference evidence="10" key="1">
    <citation type="submission" date="2022-01" db="EMBL/GenBank/DDBJ databases">
        <authorList>
            <person name="Braso-Vives M."/>
        </authorList>
    </citation>
    <scope>NUCLEOTIDE SEQUENCE</scope>
</reference>
<organism evidence="10 11">
    <name type="scientific">Branchiostoma lanceolatum</name>
    <name type="common">Common lancelet</name>
    <name type="synonym">Amphioxus lanceolatum</name>
    <dbReference type="NCBI Taxonomy" id="7740"/>
    <lineage>
        <taxon>Eukaryota</taxon>
        <taxon>Metazoa</taxon>
        <taxon>Chordata</taxon>
        <taxon>Cephalochordata</taxon>
        <taxon>Leptocardii</taxon>
        <taxon>Amphioxiformes</taxon>
        <taxon>Branchiostomatidae</taxon>
        <taxon>Branchiostoma</taxon>
    </lineage>
</organism>
<protein>
    <submittedName>
        <fullName evidence="10">ANGPT2 protein</fullName>
    </submittedName>
</protein>
<accession>A0A8J9YW30</accession>
<dbReference type="OrthoDB" id="6130531at2759"/>
<keyword evidence="6" id="KW-0325">Glycoprotein</keyword>
<feature type="compositionally biased region" description="Polar residues" evidence="7">
    <location>
        <begin position="1"/>
        <end position="19"/>
    </location>
</feature>
<dbReference type="InterPro" id="IPR036056">
    <property type="entry name" value="Fibrinogen-like_C"/>
</dbReference>
<evidence type="ECO:0000256" key="4">
    <source>
        <dbReference type="ARBA" id="ARBA00023054"/>
    </source>
</evidence>
<dbReference type="NCBIfam" id="NF040941">
    <property type="entry name" value="GGGWT_bact"/>
    <property type="match status" value="1"/>
</dbReference>
<dbReference type="InterPro" id="IPR002181">
    <property type="entry name" value="Fibrinogen_a/b/g_C_dom"/>
</dbReference>
<dbReference type="PANTHER" id="PTHR47221">
    <property type="entry name" value="FIBRINOGEN ALPHA CHAIN"/>
    <property type="match status" value="1"/>
</dbReference>
<evidence type="ECO:0000256" key="1">
    <source>
        <dbReference type="ARBA" id="ARBA00004613"/>
    </source>
</evidence>
<comment type="subcellular location">
    <subcellularLocation>
        <location evidence="1">Secreted</location>
    </subcellularLocation>
</comment>
<sequence>MQKVNENTVRAQPRLNNTACDPEPADCIGPRAEMPIESDQEEGSQPRMAGKEAPIAQLYGATTDHKESARPSGQAEGQDVGHESFKSRIYEDTTDIKDSSSSAKGEDEETPRPMSGLYGHGDPTDPDDSCRQSKVKYSANEGESSCCRRMFLTTFSRLVCVFIVAAVVMCVMAVTVVAMKTMSSSKSQVPTKSRPVSPWPTPFVTSASVDESSFSATLPAEPMTTTTPVLPGSDGTETHGILQTEGNSACAPGNCGDCAEIYEGGSTTSGVNWIKLQNNVSVEVYCDMDTDGGGWTVIQRRFDGSVPFNRTWADYKRGFGNKAGEHWLGNDNLHLLTNQRDYRLQIGFVDRGGKQHSFTCSCGLFR</sequence>
<keyword evidence="11" id="KW-1185">Reference proteome</keyword>
<evidence type="ECO:0000256" key="7">
    <source>
        <dbReference type="SAM" id="MobiDB-lite"/>
    </source>
</evidence>
<evidence type="ECO:0000256" key="2">
    <source>
        <dbReference type="ARBA" id="ARBA00022525"/>
    </source>
</evidence>
<proteinExistence type="predicted"/>
<evidence type="ECO:0000256" key="5">
    <source>
        <dbReference type="ARBA" id="ARBA00023157"/>
    </source>
</evidence>
<feature type="compositionally biased region" description="Basic and acidic residues" evidence="7">
    <location>
        <begin position="79"/>
        <end position="98"/>
    </location>
</feature>